<evidence type="ECO:0000256" key="1">
    <source>
        <dbReference type="ARBA" id="ARBA00023125"/>
    </source>
</evidence>
<evidence type="ECO:0000259" key="4">
    <source>
        <dbReference type="PROSITE" id="PS50977"/>
    </source>
</evidence>
<gene>
    <name evidence="5" type="ORF">DI544_02680</name>
</gene>
<dbReference type="SUPFAM" id="SSF46689">
    <property type="entry name" value="Homeodomain-like"/>
    <property type="match status" value="1"/>
</dbReference>
<dbReference type="SUPFAM" id="SSF48498">
    <property type="entry name" value="Tetracyclin repressor-like, C-terminal domain"/>
    <property type="match status" value="1"/>
</dbReference>
<dbReference type="Pfam" id="PF00440">
    <property type="entry name" value="TetR_N"/>
    <property type="match status" value="1"/>
</dbReference>
<dbReference type="Gene3D" id="1.10.357.10">
    <property type="entry name" value="Tetracycline Repressor, domain 2"/>
    <property type="match status" value="1"/>
</dbReference>
<accession>A0A2W5PJY7</accession>
<proteinExistence type="predicted"/>
<name>A0A2W5PJY7_9SPHN</name>
<dbReference type="GO" id="GO:0003700">
    <property type="term" value="F:DNA-binding transcription factor activity"/>
    <property type="evidence" value="ECO:0007669"/>
    <property type="project" value="TreeGrafter"/>
</dbReference>
<dbReference type="PANTHER" id="PTHR30055">
    <property type="entry name" value="HTH-TYPE TRANSCRIPTIONAL REGULATOR RUTR"/>
    <property type="match status" value="1"/>
</dbReference>
<evidence type="ECO:0000313" key="5">
    <source>
        <dbReference type="EMBL" id="PZQ63095.1"/>
    </source>
</evidence>
<dbReference type="AlphaFoldDB" id="A0A2W5PJY7"/>
<dbReference type="PRINTS" id="PR00455">
    <property type="entry name" value="HTHTETR"/>
</dbReference>
<dbReference type="InterPro" id="IPR050109">
    <property type="entry name" value="HTH-type_TetR-like_transc_reg"/>
</dbReference>
<dbReference type="PROSITE" id="PS50977">
    <property type="entry name" value="HTH_TETR_2"/>
    <property type="match status" value="1"/>
</dbReference>
<dbReference type="InterPro" id="IPR036271">
    <property type="entry name" value="Tet_transcr_reg_TetR-rel_C_sf"/>
</dbReference>
<feature type="DNA-binding region" description="H-T-H motif" evidence="2">
    <location>
        <begin position="76"/>
        <end position="95"/>
    </location>
</feature>
<feature type="domain" description="HTH tetR-type" evidence="4">
    <location>
        <begin position="53"/>
        <end position="113"/>
    </location>
</feature>
<dbReference type="EMBL" id="QFQI01000001">
    <property type="protein sequence ID" value="PZQ63095.1"/>
    <property type="molecule type" value="Genomic_DNA"/>
</dbReference>
<reference evidence="5 6" key="1">
    <citation type="submission" date="2017-08" db="EMBL/GenBank/DDBJ databases">
        <title>Infants hospitalized years apart are colonized by the same room-sourced microbial strains.</title>
        <authorList>
            <person name="Brooks B."/>
            <person name="Olm M.R."/>
            <person name="Firek B.A."/>
            <person name="Baker R."/>
            <person name="Thomas B.C."/>
            <person name="Morowitz M.J."/>
            <person name="Banfield J.F."/>
        </authorList>
    </citation>
    <scope>NUCLEOTIDE SEQUENCE [LARGE SCALE GENOMIC DNA]</scope>
    <source>
        <strain evidence="5">S2_005_001_R1_22</strain>
    </source>
</reference>
<sequence>MRECGNAGMRECGNAGMPLPSHGARHIFGPMPNVETPTARPRAPRRTRTEMRADSRARLLEAAVELIVEGGVARASIRGICERAGFSQGAFYSYFGSKDDILFTLVEEHMGALVRSFETIIAASPVATLDDRLDAITTSLDTLSSQPERSILVIELHLHARRDAAFRSRFDPVRRAYEAAFTRVTEHLLHGAGLRADMPSDHIARILLALWSGSTLQAHKPAEISNQIREVFAGLAQRRGRNLSDER</sequence>
<protein>
    <submittedName>
        <fullName evidence="5">TetR/AcrR family transcriptional regulator</fullName>
    </submittedName>
</protein>
<comment type="caution">
    <text evidence="5">The sequence shown here is derived from an EMBL/GenBank/DDBJ whole genome shotgun (WGS) entry which is preliminary data.</text>
</comment>
<dbReference type="PANTHER" id="PTHR30055:SF226">
    <property type="entry name" value="HTH-TYPE TRANSCRIPTIONAL REGULATOR PKSA"/>
    <property type="match status" value="1"/>
</dbReference>
<dbReference type="InterPro" id="IPR001647">
    <property type="entry name" value="HTH_TetR"/>
</dbReference>
<dbReference type="InterPro" id="IPR009057">
    <property type="entry name" value="Homeodomain-like_sf"/>
</dbReference>
<feature type="region of interest" description="Disordered" evidence="3">
    <location>
        <begin position="23"/>
        <end position="52"/>
    </location>
</feature>
<evidence type="ECO:0000256" key="3">
    <source>
        <dbReference type="SAM" id="MobiDB-lite"/>
    </source>
</evidence>
<evidence type="ECO:0000313" key="6">
    <source>
        <dbReference type="Proteomes" id="UP000249229"/>
    </source>
</evidence>
<keyword evidence="1 2" id="KW-0238">DNA-binding</keyword>
<organism evidence="5 6">
    <name type="scientific">Sphingomonas taxi</name>
    <dbReference type="NCBI Taxonomy" id="1549858"/>
    <lineage>
        <taxon>Bacteria</taxon>
        <taxon>Pseudomonadati</taxon>
        <taxon>Pseudomonadota</taxon>
        <taxon>Alphaproteobacteria</taxon>
        <taxon>Sphingomonadales</taxon>
        <taxon>Sphingomonadaceae</taxon>
        <taxon>Sphingomonas</taxon>
    </lineage>
</organism>
<evidence type="ECO:0000256" key="2">
    <source>
        <dbReference type="PROSITE-ProRule" id="PRU00335"/>
    </source>
</evidence>
<dbReference type="GO" id="GO:0000976">
    <property type="term" value="F:transcription cis-regulatory region binding"/>
    <property type="evidence" value="ECO:0007669"/>
    <property type="project" value="TreeGrafter"/>
</dbReference>
<dbReference type="Proteomes" id="UP000249229">
    <property type="component" value="Unassembled WGS sequence"/>
</dbReference>